<dbReference type="AlphaFoldDB" id="A0AA36HGX9"/>
<evidence type="ECO:0000313" key="1">
    <source>
        <dbReference type="EMBL" id="CAJ0610615.1"/>
    </source>
</evidence>
<name>A0AA36HGX9_CYLNA</name>
<dbReference type="Proteomes" id="UP001176961">
    <property type="component" value="Unassembled WGS sequence"/>
</dbReference>
<gene>
    <name evidence="1" type="ORF">CYNAS_LOCUS22598</name>
</gene>
<organism evidence="1 2">
    <name type="scientific">Cylicocyclus nassatus</name>
    <name type="common">Nematode worm</name>
    <dbReference type="NCBI Taxonomy" id="53992"/>
    <lineage>
        <taxon>Eukaryota</taxon>
        <taxon>Metazoa</taxon>
        <taxon>Ecdysozoa</taxon>
        <taxon>Nematoda</taxon>
        <taxon>Chromadorea</taxon>
        <taxon>Rhabditida</taxon>
        <taxon>Rhabditina</taxon>
        <taxon>Rhabditomorpha</taxon>
        <taxon>Strongyloidea</taxon>
        <taxon>Strongylidae</taxon>
        <taxon>Cylicocyclus</taxon>
    </lineage>
</organism>
<sequence length="104" mass="12186">MTIKDWVKAYKNGDFVSRDYETQVKAGWYDWFCKTASLARKTEAMAKILSRITKPELLDCEAIFANKCPASAHPLYEMMWIQTHDEKEDTVFCISIGDKRFDHR</sequence>
<accession>A0AA36HGX9</accession>
<proteinExistence type="predicted"/>
<reference evidence="1" key="1">
    <citation type="submission" date="2023-07" db="EMBL/GenBank/DDBJ databases">
        <authorList>
            <consortium name="CYATHOMIX"/>
        </authorList>
    </citation>
    <scope>NUCLEOTIDE SEQUENCE</scope>
    <source>
        <strain evidence="1">N/A</strain>
    </source>
</reference>
<protein>
    <submittedName>
        <fullName evidence="1">Uncharacterized protein</fullName>
    </submittedName>
</protein>
<dbReference type="EMBL" id="CATQJL010000338">
    <property type="protein sequence ID" value="CAJ0610615.1"/>
    <property type="molecule type" value="Genomic_DNA"/>
</dbReference>
<evidence type="ECO:0000313" key="2">
    <source>
        <dbReference type="Proteomes" id="UP001176961"/>
    </source>
</evidence>
<keyword evidence="2" id="KW-1185">Reference proteome</keyword>
<feature type="non-terminal residue" evidence="1">
    <location>
        <position position="104"/>
    </location>
</feature>
<comment type="caution">
    <text evidence="1">The sequence shown here is derived from an EMBL/GenBank/DDBJ whole genome shotgun (WGS) entry which is preliminary data.</text>
</comment>